<sequence length="336" mass="37412">MSSIPFPQFVSEQFRHLPLAVSSETCSGGTYIVTGANTGLGLEAARHLANLGSKKVIMGVRNAKAGDEARRDIESTTKTRGVVEVWPLDLCDYDSVKAFAKRAIEQLERIDAVIENASVAYDTFKLTQGYEESIVINVLSNFLLAALLLPKLKESAKRFGILPHLVIVGSEVAFMDMAKIELDKVKDEPLRKMDDDNLCIMKNRYPFTKLIQFLLLRQLASLLPVAQNGVVLNFTNPGLCKTGLSRHAKFWSRMQITIAKNILGRTAEQGSRNLLFGTVAGRDSHGCFTGNCEIEEDRVPDWITDEEGQRTQQRVWDDIVKELELVEPGCVQNALR</sequence>
<dbReference type="EMBL" id="JARVKM010000060">
    <property type="protein sequence ID" value="KAK9772570.1"/>
    <property type="molecule type" value="Genomic_DNA"/>
</dbReference>
<gene>
    <name evidence="2" type="ORF">SCAR479_10787</name>
</gene>
<dbReference type="PANTHER" id="PTHR43157">
    <property type="entry name" value="PHOSPHATIDYLINOSITOL-GLYCAN BIOSYNTHESIS CLASS F PROTEIN-RELATED"/>
    <property type="match status" value="1"/>
</dbReference>
<evidence type="ECO:0000256" key="1">
    <source>
        <dbReference type="ARBA" id="ARBA00023002"/>
    </source>
</evidence>
<dbReference type="PRINTS" id="PR00081">
    <property type="entry name" value="GDHRDH"/>
</dbReference>
<proteinExistence type="predicted"/>
<organism evidence="2 3">
    <name type="scientific">Seiridium cardinale</name>
    <dbReference type="NCBI Taxonomy" id="138064"/>
    <lineage>
        <taxon>Eukaryota</taxon>
        <taxon>Fungi</taxon>
        <taxon>Dikarya</taxon>
        <taxon>Ascomycota</taxon>
        <taxon>Pezizomycotina</taxon>
        <taxon>Sordariomycetes</taxon>
        <taxon>Xylariomycetidae</taxon>
        <taxon>Amphisphaeriales</taxon>
        <taxon>Sporocadaceae</taxon>
        <taxon>Seiridium</taxon>
    </lineage>
</organism>
<name>A0ABR2XFW1_9PEZI</name>
<dbReference type="InterPro" id="IPR036291">
    <property type="entry name" value="NAD(P)-bd_dom_sf"/>
</dbReference>
<dbReference type="Gene3D" id="3.40.50.720">
    <property type="entry name" value="NAD(P)-binding Rossmann-like Domain"/>
    <property type="match status" value="1"/>
</dbReference>
<keyword evidence="3" id="KW-1185">Reference proteome</keyword>
<dbReference type="SUPFAM" id="SSF51735">
    <property type="entry name" value="NAD(P)-binding Rossmann-fold domains"/>
    <property type="match status" value="1"/>
</dbReference>
<keyword evidence="1" id="KW-0560">Oxidoreductase</keyword>
<dbReference type="Proteomes" id="UP001465668">
    <property type="component" value="Unassembled WGS sequence"/>
</dbReference>
<accession>A0ABR2XFW1</accession>
<dbReference type="InterPro" id="IPR002347">
    <property type="entry name" value="SDR_fam"/>
</dbReference>
<reference evidence="2 3" key="1">
    <citation type="submission" date="2024-02" db="EMBL/GenBank/DDBJ databases">
        <title>First draft genome assembly of two strains of Seiridium cardinale.</title>
        <authorList>
            <person name="Emiliani G."/>
            <person name="Scali E."/>
        </authorList>
    </citation>
    <scope>NUCLEOTIDE SEQUENCE [LARGE SCALE GENOMIC DNA]</scope>
    <source>
        <strain evidence="2 3">BM-138-000479</strain>
    </source>
</reference>
<dbReference type="Pfam" id="PF00106">
    <property type="entry name" value="adh_short"/>
    <property type="match status" value="1"/>
</dbReference>
<evidence type="ECO:0000313" key="3">
    <source>
        <dbReference type="Proteomes" id="UP001465668"/>
    </source>
</evidence>
<evidence type="ECO:0008006" key="4">
    <source>
        <dbReference type="Google" id="ProtNLM"/>
    </source>
</evidence>
<dbReference type="PANTHER" id="PTHR43157:SF61">
    <property type="entry name" value="DEHYDROGENASE_REDUCTASE FAMILY PROTEIN, PUTATIVE (AFU_ORTHOLOGUE AFUA_3G01250)-RELATED"/>
    <property type="match status" value="1"/>
</dbReference>
<comment type="caution">
    <text evidence="2">The sequence shown here is derived from an EMBL/GenBank/DDBJ whole genome shotgun (WGS) entry which is preliminary data.</text>
</comment>
<protein>
    <recommendedName>
        <fullName evidence="4">NAD(P)-binding protein</fullName>
    </recommendedName>
</protein>
<evidence type="ECO:0000313" key="2">
    <source>
        <dbReference type="EMBL" id="KAK9772570.1"/>
    </source>
</evidence>